<dbReference type="PANTHER" id="PTHR35297">
    <property type="entry name" value="PROTEIN, PUTATIVE-RELATED"/>
    <property type="match status" value="1"/>
</dbReference>
<accession>A0A7J7M0Z9</accession>
<keyword evidence="2" id="KW-0812">Transmembrane</keyword>
<evidence type="ECO:0000313" key="4">
    <source>
        <dbReference type="Proteomes" id="UP000541444"/>
    </source>
</evidence>
<dbReference type="AlphaFoldDB" id="A0A7J7M0Z9"/>
<name>A0A7J7M0Z9_9MAGN</name>
<dbReference type="Proteomes" id="UP000541444">
    <property type="component" value="Unassembled WGS sequence"/>
</dbReference>
<dbReference type="EMBL" id="JACGCM010001844">
    <property type="protein sequence ID" value="KAF6148527.1"/>
    <property type="molecule type" value="Genomic_DNA"/>
</dbReference>
<feature type="compositionally biased region" description="Polar residues" evidence="1">
    <location>
        <begin position="1"/>
        <end position="10"/>
    </location>
</feature>
<dbReference type="OrthoDB" id="783427at2759"/>
<keyword evidence="2" id="KW-1133">Transmembrane helix</keyword>
<evidence type="ECO:0000256" key="1">
    <source>
        <dbReference type="SAM" id="MobiDB-lite"/>
    </source>
</evidence>
<keyword evidence="4" id="KW-1185">Reference proteome</keyword>
<comment type="caution">
    <text evidence="3">The sequence shown here is derived from an EMBL/GenBank/DDBJ whole genome shotgun (WGS) entry which is preliminary data.</text>
</comment>
<keyword evidence="2" id="KW-0472">Membrane</keyword>
<feature type="region of interest" description="Disordered" evidence="1">
    <location>
        <begin position="1"/>
        <end position="55"/>
    </location>
</feature>
<sequence>MQRQSLSGSPVSKHHSHGPGPKERNNEEEEEEEQVSTIKVRDDDEIKTEKLHHRSSRAEKSIHLVPIITIFCVLVLYLYSYDPPQQDLENFKGFRRTSNQIDLRENGDLERYLTMEKNDVLAIANHRSLQEVGKHARIRRVHRKLGDF</sequence>
<evidence type="ECO:0000313" key="3">
    <source>
        <dbReference type="EMBL" id="KAF6148527.1"/>
    </source>
</evidence>
<organism evidence="3 4">
    <name type="scientific">Kingdonia uniflora</name>
    <dbReference type="NCBI Taxonomy" id="39325"/>
    <lineage>
        <taxon>Eukaryota</taxon>
        <taxon>Viridiplantae</taxon>
        <taxon>Streptophyta</taxon>
        <taxon>Embryophyta</taxon>
        <taxon>Tracheophyta</taxon>
        <taxon>Spermatophyta</taxon>
        <taxon>Magnoliopsida</taxon>
        <taxon>Ranunculales</taxon>
        <taxon>Circaeasteraceae</taxon>
        <taxon>Kingdonia</taxon>
    </lineage>
</organism>
<protein>
    <submittedName>
        <fullName evidence="3">Uncharacterized protein</fullName>
    </submittedName>
</protein>
<feature type="transmembrane region" description="Helical" evidence="2">
    <location>
        <begin position="62"/>
        <end position="81"/>
    </location>
</feature>
<feature type="compositionally biased region" description="Basic and acidic residues" evidence="1">
    <location>
        <begin position="39"/>
        <end position="49"/>
    </location>
</feature>
<reference evidence="3 4" key="1">
    <citation type="journal article" date="2020" name="IScience">
        <title>Genome Sequencing of the Endangered Kingdonia uniflora (Circaeasteraceae, Ranunculales) Reveals Potential Mechanisms of Evolutionary Specialization.</title>
        <authorList>
            <person name="Sun Y."/>
            <person name="Deng T."/>
            <person name="Zhang A."/>
            <person name="Moore M.J."/>
            <person name="Landis J.B."/>
            <person name="Lin N."/>
            <person name="Zhang H."/>
            <person name="Zhang X."/>
            <person name="Huang J."/>
            <person name="Zhang X."/>
            <person name="Sun H."/>
            <person name="Wang H."/>
        </authorList>
    </citation>
    <scope>NUCLEOTIDE SEQUENCE [LARGE SCALE GENOMIC DNA]</scope>
    <source>
        <strain evidence="3">TB1705</strain>
        <tissue evidence="3">Leaf</tissue>
    </source>
</reference>
<evidence type="ECO:0000256" key="2">
    <source>
        <dbReference type="SAM" id="Phobius"/>
    </source>
</evidence>
<gene>
    <name evidence="3" type="ORF">GIB67_042486</name>
</gene>
<dbReference type="PANTHER" id="PTHR35297:SF2">
    <property type="entry name" value="PROTEIN, PUTATIVE-RELATED"/>
    <property type="match status" value="1"/>
</dbReference>
<proteinExistence type="predicted"/>